<proteinExistence type="predicted"/>
<gene>
    <name evidence="2" type="primary">gb13754</name>
    <name evidence="2" type="ORF">PR202_gb13754</name>
</gene>
<reference evidence="2" key="2">
    <citation type="submission" date="2021-12" db="EMBL/GenBank/DDBJ databases">
        <title>Resequencing data analysis of finger millet.</title>
        <authorList>
            <person name="Hatakeyama M."/>
            <person name="Aluri S."/>
            <person name="Balachadran M.T."/>
            <person name="Sivarajan S.R."/>
            <person name="Poveda L."/>
            <person name="Shimizu-Inatsugi R."/>
            <person name="Schlapbach R."/>
            <person name="Sreeman S.M."/>
            <person name="Shimizu K.K."/>
        </authorList>
    </citation>
    <scope>NUCLEOTIDE SEQUENCE</scope>
</reference>
<comment type="caution">
    <text evidence="2">The sequence shown here is derived from an EMBL/GenBank/DDBJ whole genome shotgun (WGS) entry which is preliminary data.</text>
</comment>
<accession>A0AAV5ETV7</accession>
<sequence length="233" mass="25950">MDALIIEEGGGVLFGAEDDLDLARGDAVLRRDLDVGGVGPRVRAHPLEHRRRRGPGPAGPGVARTHRRAQVHRAAQRRAPPAGREPVRRDDHRHVEPVHQAHAVLGQPARPAHAHLGHRQRRPVASRAPSMNFFLLLVPCFCAASAGRDPARPRARRERQRGQARAAAVQPAQWLAVGDQGDGEARVGGDERPHRERAQVVQCQVRRRRRRLIGCCNSHGDQHQHHHLAIYYY</sequence>
<keyword evidence="3" id="KW-1185">Reference proteome</keyword>
<organism evidence="2 3">
    <name type="scientific">Eleusine coracana subsp. coracana</name>
    <dbReference type="NCBI Taxonomy" id="191504"/>
    <lineage>
        <taxon>Eukaryota</taxon>
        <taxon>Viridiplantae</taxon>
        <taxon>Streptophyta</taxon>
        <taxon>Embryophyta</taxon>
        <taxon>Tracheophyta</taxon>
        <taxon>Spermatophyta</taxon>
        <taxon>Magnoliopsida</taxon>
        <taxon>Liliopsida</taxon>
        <taxon>Poales</taxon>
        <taxon>Poaceae</taxon>
        <taxon>PACMAD clade</taxon>
        <taxon>Chloridoideae</taxon>
        <taxon>Cynodonteae</taxon>
        <taxon>Eleusininae</taxon>
        <taxon>Eleusine</taxon>
    </lineage>
</organism>
<evidence type="ECO:0000313" key="2">
    <source>
        <dbReference type="EMBL" id="GJN25868.1"/>
    </source>
</evidence>
<dbReference type="Proteomes" id="UP001054889">
    <property type="component" value="Unassembled WGS sequence"/>
</dbReference>
<protein>
    <submittedName>
        <fullName evidence="2">Uncharacterized protein</fullName>
    </submittedName>
</protein>
<evidence type="ECO:0000313" key="3">
    <source>
        <dbReference type="Proteomes" id="UP001054889"/>
    </source>
</evidence>
<feature type="region of interest" description="Disordered" evidence="1">
    <location>
        <begin position="152"/>
        <end position="171"/>
    </location>
</feature>
<reference evidence="2" key="1">
    <citation type="journal article" date="2018" name="DNA Res.">
        <title>Multiple hybrid de novo genome assembly of finger millet, an orphan allotetraploid crop.</title>
        <authorList>
            <person name="Hatakeyama M."/>
            <person name="Aluri S."/>
            <person name="Balachadran M.T."/>
            <person name="Sivarajan S.R."/>
            <person name="Patrignani A."/>
            <person name="Gruter S."/>
            <person name="Poveda L."/>
            <person name="Shimizu-Inatsugi R."/>
            <person name="Baeten J."/>
            <person name="Francoijs K.J."/>
            <person name="Nataraja K.N."/>
            <person name="Reddy Y.A.N."/>
            <person name="Phadnis S."/>
            <person name="Ravikumar R.L."/>
            <person name="Schlapbach R."/>
            <person name="Sreeman S.M."/>
            <person name="Shimizu K.K."/>
        </authorList>
    </citation>
    <scope>NUCLEOTIDE SEQUENCE</scope>
</reference>
<feature type="compositionally biased region" description="Basic residues" evidence="1">
    <location>
        <begin position="64"/>
        <end position="76"/>
    </location>
</feature>
<dbReference type="AlphaFoldDB" id="A0AAV5ETV7"/>
<dbReference type="EMBL" id="BQKI01000078">
    <property type="protein sequence ID" value="GJN25868.1"/>
    <property type="molecule type" value="Genomic_DNA"/>
</dbReference>
<evidence type="ECO:0000256" key="1">
    <source>
        <dbReference type="SAM" id="MobiDB-lite"/>
    </source>
</evidence>
<feature type="region of interest" description="Disordered" evidence="1">
    <location>
        <begin position="39"/>
        <end position="90"/>
    </location>
</feature>
<name>A0AAV5ETV7_ELECO</name>
<feature type="compositionally biased region" description="Basic residues" evidence="1">
    <location>
        <begin position="42"/>
        <end position="54"/>
    </location>
</feature>